<reference evidence="2" key="1">
    <citation type="journal article" date="2019" name="Int. J. Syst. Evol. Microbiol.">
        <title>The Global Catalogue of Microorganisms (GCM) 10K type strain sequencing project: providing services to taxonomists for standard genome sequencing and annotation.</title>
        <authorList>
            <consortium name="The Broad Institute Genomics Platform"/>
            <consortium name="The Broad Institute Genome Sequencing Center for Infectious Disease"/>
            <person name="Wu L."/>
            <person name="Ma J."/>
        </authorList>
    </citation>
    <scope>NUCLEOTIDE SEQUENCE [LARGE SCALE GENOMIC DNA]</scope>
    <source>
        <strain evidence="2">KCTC 12708</strain>
    </source>
</reference>
<dbReference type="Proteomes" id="UP000615593">
    <property type="component" value="Unassembled WGS sequence"/>
</dbReference>
<dbReference type="SUPFAM" id="SSF49464">
    <property type="entry name" value="Carboxypeptidase regulatory domain-like"/>
    <property type="match status" value="1"/>
</dbReference>
<protein>
    <recommendedName>
        <fullName evidence="3">CarboxypepD_reg-like domain-containing protein</fullName>
    </recommendedName>
</protein>
<dbReference type="Pfam" id="PF13715">
    <property type="entry name" value="CarbopepD_reg_2"/>
    <property type="match status" value="1"/>
</dbReference>
<proteinExistence type="predicted"/>
<name>A0ABQ3BIR2_9FLAO</name>
<evidence type="ECO:0000313" key="2">
    <source>
        <dbReference type="Proteomes" id="UP000615593"/>
    </source>
</evidence>
<evidence type="ECO:0000313" key="1">
    <source>
        <dbReference type="EMBL" id="GGZ46948.1"/>
    </source>
</evidence>
<comment type="caution">
    <text evidence="1">The sequence shown here is derived from an EMBL/GenBank/DDBJ whole genome shotgun (WGS) entry which is preliminary data.</text>
</comment>
<gene>
    <name evidence="1" type="ORF">GCM10008088_05520</name>
</gene>
<accession>A0ABQ3BIR2</accession>
<evidence type="ECO:0008006" key="3">
    <source>
        <dbReference type="Google" id="ProtNLM"/>
    </source>
</evidence>
<dbReference type="EMBL" id="BMWY01000001">
    <property type="protein sequence ID" value="GGZ46948.1"/>
    <property type="molecule type" value="Genomic_DNA"/>
</dbReference>
<dbReference type="InterPro" id="IPR008969">
    <property type="entry name" value="CarboxyPept-like_regulatory"/>
</dbReference>
<organism evidence="1 2">
    <name type="scientific">Mesonia mobilis</name>
    <dbReference type="NCBI Taxonomy" id="369791"/>
    <lineage>
        <taxon>Bacteria</taxon>
        <taxon>Pseudomonadati</taxon>
        <taxon>Bacteroidota</taxon>
        <taxon>Flavobacteriia</taxon>
        <taxon>Flavobacteriales</taxon>
        <taxon>Flavobacteriaceae</taxon>
        <taxon>Mesonia</taxon>
    </lineage>
</organism>
<dbReference type="Gene3D" id="2.60.40.1120">
    <property type="entry name" value="Carboxypeptidase-like, regulatory domain"/>
    <property type="match status" value="1"/>
</dbReference>
<keyword evidence="2" id="KW-1185">Reference proteome</keyword>
<sequence length="284" mass="33201">MGLQAQEVSGIVKDSLTQETLLYVNITYLHSDEGTSTDQQGVFQLQLSEENKTDTLLISYVGYRSKLIPVHQLNSTSEEILLQQERAEIETVQLQVKKAKYTSARKIGFKRKGDYRHSKAYGTEVCVWIKNEERRAGKLTEVQLFFKKNKEQNKKWKSYQAYFLVKFYAFDVEKRKPGNLLVAEPILIQPKNKRNTVKIEVEDLNILYPVEGICIGVETIKPEHIKPTESMFSTYPYQVYAHSKEALTWGSFRGKPWKKQRRRSYFKPNMFTNPLVKLKVKYRK</sequence>